<reference evidence="2 3" key="1">
    <citation type="submission" date="2018-06" db="EMBL/GenBank/DDBJ databases">
        <authorList>
            <person name="Strepis N."/>
        </authorList>
    </citation>
    <scope>NUCLEOTIDE SEQUENCE [LARGE SCALE GENOMIC DNA]</scope>
    <source>
        <strain evidence="2">LUCI</strain>
    </source>
</reference>
<organism evidence="2 3">
    <name type="scientific">Lucifera butyrica</name>
    <dbReference type="NCBI Taxonomy" id="1351585"/>
    <lineage>
        <taxon>Bacteria</taxon>
        <taxon>Bacillati</taxon>
        <taxon>Bacillota</taxon>
        <taxon>Negativicutes</taxon>
        <taxon>Veillonellales</taxon>
        <taxon>Veillonellaceae</taxon>
        <taxon>Lucifera</taxon>
    </lineage>
</organism>
<evidence type="ECO:0000313" key="3">
    <source>
        <dbReference type="Proteomes" id="UP000277811"/>
    </source>
</evidence>
<name>A0A498RKR8_9FIRM</name>
<evidence type="ECO:0000259" key="1">
    <source>
        <dbReference type="Pfam" id="PF21882"/>
    </source>
</evidence>
<dbReference type="EMBL" id="UPPP01000133">
    <property type="protein sequence ID" value="VBB09658.1"/>
    <property type="molecule type" value="Genomic_DNA"/>
</dbReference>
<dbReference type="OrthoDB" id="1921264at2"/>
<dbReference type="InterPro" id="IPR054075">
    <property type="entry name" value="Gp53-like_C"/>
</dbReference>
<feature type="domain" description="Putative tail fiber protein gp53-like C-terminal" evidence="1">
    <location>
        <begin position="264"/>
        <end position="333"/>
    </location>
</feature>
<proteinExistence type="predicted"/>
<sequence length="334" mass="35286">MANPTLPRKDDLVGNPTAGTFKTALGQFFDYVSGSVAGMIPNTPAGNITATDMQSAINELDSKKVNINGGTMTGTLTIPNGLSIVSTGGAKIGSGPQGTTPWVQPASSAATDFLVNDSSGNSVFVVQGESGSAAATLNGANILTTATGAPAGYGLGTTAKDISGQNLDILRYSGCGFYKGQNVTNAPTTSWWYFVVITHDNTRWTTVEAIDYFSMNRYISRWYDNNGSLGWTGWTQVLTSSTPYIVAESLGTTGYRKWSDSFTEQWGVASGGGPIFYITFPLAFSSACYSFVATQNTPSNGTDNMYSTKVHSVSTTTAYLYANCGSVYWYAVGK</sequence>
<keyword evidence="3" id="KW-1185">Reference proteome</keyword>
<dbReference type="Proteomes" id="UP000277811">
    <property type="component" value="Unassembled WGS sequence"/>
</dbReference>
<evidence type="ECO:0000313" key="2">
    <source>
        <dbReference type="EMBL" id="VBB09658.1"/>
    </source>
</evidence>
<dbReference type="Gene3D" id="2.60.40.3940">
    <property type="match status" value="1"/>
</dbReference>
<gene>
    <name evidence="2" type="ORF">LUCI_4956</name>
</gene>
<dbReference type="RefSeq" id="WP_122630434.1">
    <property type="nucleotide sequence ID" value="NZ_UPPP01000133.1"/>
</dbReference>
<protein>
    <recommendedName>
        <fullName evidence="1">Putative tail fiber protein gp53-like C-terminal domain-containing protein</fullName>
    </recommendedName>
</protein>
<dbReference type="Pfam" id="PF21882">
    <property type="entry name" value="Gp53-like_C"/>
    <property type="match status" value="1"/>
</dbReference>
<dbReference type="AlphaFoldDB" id="A0A498RKR8"/>
<accession>A0A498RKR8</accession>